<dbReference type="CDD" id="cd04508">
    <property type="entry name" value="Tudor_SF"/>
    <property type="match status" value="1"/>
</dbReference>
<dbReference type="SUPFAM" id="SSF55271">
    <property type="entry name" value="DNA repair protein MutS, domain I"/>
    <property type="match status" value="1"/>
</dbReference>
<evidence type="ECO:0000259" key="3">
    <source>
        <dbReference type="SMART" id="SM00533"/>
    </source>
</evidence>
<feature type="domain" description="DNA mismatch repair protein MutS core" evidence="3">
    <location>
        <begin position="758"/>
        <end position="1054"/>
    </location>
</feature>
<keyword evidence="5" id="KW-1185">Reference proteome</keyword>
<dbReference type="PIRSF" id="PIRSF037677">
    <property type="entry name" value="DNA_mis_repair_Msh6"/>
    <property type="match status" value="1"/>
</dbReference>
<dbReference type="PANTHER" id="PTHR11361">
    <property type="entry name" value="DNA MISMATCH REPAIR PROTEIN MUTS FAMILY MEMBER"/>
    <property type="match status" value="1"/>
</dbReference>
<dbReference type="InterPro" id="IPR036678">
    <property type="entry name" value="MutS_con_dom_sf"/>
</dbReference>
<evidence type="ECO:0000256" key="2">
    <source>
        <dbReference type="SAM" id="MobiDB-lite"/>
    </source>
</evidence>
<dbReference type="Pfam" id="PF05188">
    <property type="entry name" value="MutS_II"/>
    <property type="match status" value="1"/>
</dbReference>
<dbReference type="Gene3D" id="1.10.1420.10">
    <property type="match status" value="2"/>
</dbReference>
<feature type="region of interest" description="Disordered" evidence="2">
    <location>
        <begin position="103"/>
        <end position="238"/>
    </location>
</feature>
<dbReference type="Gene3D" id="2.30.30.140">
    <property type="match status" value="1"/>
</dbReference>
<dbReference type="InterPro" id="IPR007695">
    <property type="entry name" value="DNA_mismatch_repair_MutS-lik_N"/>
</dbReference>
<comment type="similarity">
    <text evidence="1">Belongs to the DNA mismatch repair MutS family.</text>
</comment>
<dbReference type="InterPro" id="IPR007696">
    <property type="entry name" value="DNA_mismatch_repair_MutS_core"/>
</dbReference>
<feature type="region of interest" description="Disordered" evidence="2">
    <location>
        <begin position="281"/>
        <end position="303"/>
    </location>
</feature>
<dbReference type="PANTHER" id="PTHR11361:SF148">
    <property type="entry name" value="DNA MISMATCH REPAIR PROTEIN MSH6"/>
    <property type="match status" value="1"/>
</dbReference>
<name>A0ABQ6MP83_9STRA</name>
<protein>
    <recommendedName>
        <fullName evidence="3">DNA mismatch repair protein MutS core domain-containing protein</fullName>
    </recommendedName>
</protein>
<dbReference type="InterPro" id="IPR045076">
    <property type="entry name" value="MutS"/>
</dbReference>
<proteinExistence type="inferred from homology"/>
<dbReference type="InterPro" id="IPR036187">
    <property type="entry name" value="DNA_mismatch_repair_MutS_sf"/>
</dbReference>
<accession>A0ABQ6MP83</accession>
<dbReference type="InterPro" id="IPR016151">
    <property type="entry name" value="DNA_mismatch_repair_MutS_N"/>
</dbReference>
<dbReference type="InterPro" id="IPR017261">
    <property type="entry name" value="DNA_mismatch_repair_MutS/MSH"/>
</dbReference>
<feature type="compositionally biased region" description="Acidic residues" evidence="2">
    <location>
        <begin position="137"/>
        <end position="189"/>
    </location>
</feature>
<feature type="compositionally biased region" description="Low complexity" evidence="2">
    <location>
        <begin position="21"/>
        <end position="60"/>
    </location>
</feature>
<dbReference type="InterPro" id="IPR007860">
    <property type="entry name" value="DNA_mmatch_repair_MutS_con_dom"/>
</dbReference>
<feature type="compositionally biased region" description="Low complexity" evidence="2">
    <location>
        <begin position="224"/>
        <end position="238"/>
    </location>
</feature>
<organism evidence="4 5">
    <name type="scientific">Tetraparma gracilis</name>
    <dbReference type="NCBI Taxonomy" id="2962635"/>
    <lineage>
        <taxon>Eukaryota</taxon>
        <taxon>Sar</taxon>
        <taxon>Stramenopiles</taxon>
        <taxon>Ochrophyta</taxon>
        <taxon>Bolidophyceae</taxon>
        <taxon>Parmales</taxon>
        <taxon>Triparmaceae</taxon>
        <taxon>Tetraparma</taxon>
    </lineage>
</organism>
<evidence type="ECO:0000256" key="1">
    <source>
        <dbReference type="ARBA" id="ARBA00006271"/>
    </source>
</evidence>
<dbReference type="Gene3D" id="3.30.420.110">
    <property type="entry name" value="MutS, connector domain"/>
    <property type="match status" value="1"/>
</dbReference>
<dbReference type="SMART" id="SM00533">
    <property type="entry name" value="MUTSd"/>
    <property type="match status" value="1"/>
</dbReference>
<dbReference type="Pfam" id="PF01624">
    <property type="entry name" value="MutS_I"/>
    <property type="match status" value="1"/>
</dbReference>
<dbReference type="EMBL" id="BRYB01000446">
    <property type="protein sequence ID" value="GMI30193.1"/>
    <property type="molecule type" value="Genomic_DNA"/>
</dbReference>
<evidence type="ECO:0000313" key="5">
    <source>
        <dbReference type="Proteomes" id="UP001165060"/>
    </source>
</evidence>
<gene>
    <name evidence="4" type="ORF">TeGR_g14228</name>
</gene>
<feature type="region of interest" description="Disordered" evidence="2">
    <location>
        <begin position="21"/>
        <end position="78"/>
    </location>
</feature>
<sequence>MSKQGSLFSFFSKKPAAAAAKKPMAKAAPAASVKAASVPAPPQSTASTSTPSSTPSAPSSAPAPAPPPAPAPAPLRPSVGDRIEILYPSDKKFYAATVSRISGSRMGVTYDDRQTEVLDLSDTTYRPSSRPAPRFDSDEESEAEMGDEDSDEFVGDQESSSEEEDDFMVEDGEESEEGFDEDEESEEEVDARSRKRSRLQKGAAKKSPKRAKKRSGDEAKVSVSPNTSSASAAKTPKANPLSKFSVSMVTPAAATSAAAATPSAAARAPSPAAAAFTPSSAAAASSAPPPFRDGVANPMGSHLHNHLPFLQRENLRDADGVRYGEPGYNPRTLKWDRGAIERVGKKGSANYKLSAGKEQWWDIKSQYFDTVLLFKTGKFYEMFHMDSDIGVEVLGFSHMKGMEGHSGAPEAAYGTICAKLVAAGYKVARVEQTETPDQLAERKKSAPKGKKPQVVNREVCAVTTVGTRTFCFMDDVKMFEDNASGTGVGPLLAVTEIMLDPSATPPVPEGEDVPPPAICEYGICVVDAARGNVTLGQFADDKLRSRLHTLLSTTSPSEVVLGHGASRDLQQMIKNQCPSASVEFVNTSEALPPSRAVDPAVAKRQNRPGPFNPWDSSTTVSELHRKRYFPASSKNADVVGDESRWPKIMRACVEGGAELALGALGGGLFYLQRSLVDYEIMSMAEIRAYVPPTSTAANVADTGNKTGNATMTGLHDEDVAANDSPSADAAAAATTSHMELDGITLENLEILANQSDGSVAGSLWARVNQANSPHGQRLLRGWLLRPLFQKSDIDRRADAVAELVNGSAALVMSEARGKLRKVGDIERLLSRVHSMGGAEADHPSNRQVLYEHKTHNKRKVQDFNKLLTGLSVVNSVVSSFDDVQVESALLKKVVKRAAGGGCFPDIADKIQWFRDNFDAKKAEEGTFEPAPGMDPEFDAACADAAAAVASLEELKQTYMNEVRGARGNFKYINTKPDQKDKYLFELPVSVQVPGSFIVKGKRGNGAKQICKYATSETLEYAAELDEALGRKKAGRTRGMEVRSLKRIWQSRRAP</sequence>
<evidence type="ECO:0000313" key="4">
    <source>
        <dbReference type="EMBL" id="GMI30193.1"/>
    </source>
</evidence>
<dbReference type="SUPFAM" id="SSF48334">
    <property type="entry name" value="DNA repair protein MutS, domain III"/>
    <property type="match status" value="1"/>
</dbReference>
<feature type="compositionally biased region" description="Pro residues" evidence="2">
    <location>
        <begin position="61"/>
        <end position="75"/>
    </location>
</feature>
<reference evidence="4 5" key="1">
    <citation type="journal article" date="2023" name="Commun. Biol.">
        <title>Genome analysis of Parmales, the sister group of diatoms, reveals the evolutionary specialization of diatoms from phago-mixotrophs to photoautotrophs.</title>
        <authorList>
            <person name="Ban H."/>
            <person name="Sato S."/>
            <person name="Yoshikawa S."/>
            <person name="Yamada K."/>
            <person name="Nakamura Y."/>
            <person name="Ichinomiya M."/>
            <person name="Sato N."/>
            <person name="Blanc-Mathieu R."/>
            <person name="Endo H."/>
            <person name="Kuwata A."/>
            <person name="Ogata H."/>
        </authorList>
    </citation>
    <scope>NUCLEOTIDE SEQUENCE [LARGE SCALE GENOMIC DNA]</scope>
</reference>
<feature type="compositionally biased region" description="Basic residues" evidence="2">
    <location>
        <begin position="193"/>
        <end position="213"/>
    </location>
</feature>
<dbReference type="Proteomes" id="UP001165060">
    <property type="component" value="Unassembled WGS sequence"/>
</dbReference>
<dbReference type="Pfam" id="PF05192">
    <property type="entry name" value="MutS_III"/>
    <property type="match status" value="1"/>
</dbReference>
<dbReference type="Gene3D" id="3.40.1170.10">
    <property type="entry name" value="DNA repair protein MutS, domain I"/>
    <property type="match status" value="1"/>
</dbReference>
<comment type="caution">
    <text evidence="4">The sequence shown here is derived from an EMBL/GenBank/DDBJ whole genome shotgun (WGS) entry which is preliminary data.</text>
</comment>